<evidence type="ECO:0000313" key="1">
    <source>
        <dbReference type="EMBL" id="VDO65876.1"/>
    </source>
</evidence>
<gene>
    <name evidence="1" type="ORF">HPBE_LOCUS5807</name>
</gene>
<dbReference type="InterPro" id="IPR043504">
    <property type="entry name" value="Peptidase_S1_PA_chymotrypsin"/>
</dbReference>
<dbReference type="InterPro" id="IPR009003">
    <property type="entry name" value="Peptidase_S1_PA"/>
</dbReference>
<dbReference type="EMBL" id="UZAH01025544">
    <property type="protein sequence ID" value="VDO65876.1"/>
    <property type="molecule type" value="Genomic_DNA"/>
</dbReference>
<evidence type="ECO:0000313" key="2">
    <source>
        <dbReference type="Proteomes" id="UP000050761"/>
    </source>
</evidence>
<reference evidence="1 2" key="1">
    <citation type="submission" date="2018-11" db="EMBL/GenBank/DDBJ databases">
        <authorList>
            <consortium name="Pathogen Informatics"/>
        </authorList>
    </citation>
    <scope>NUCLEOTIDE SEQUENCE [LARGE SCALE GENOMIC DNA]</scope>
</reference>
<protein>
    <submittedName>
        <fullName evidence="3">Peptidase S1 domain-containing protein</fullName>
    </submittedName>
</protein>
<dbReference type="WBParaSite" id="HPBE_0000580601-mRNA-1">
    <property type="protein sequence ID" value="HPBE_0000580601-mRNA-1"/>
    <property type="gene ID" value="HPBE_0000580601"/>
</dbReference>
<proteinExistence type="predicted"/>
<dbReference type="Proteomes" id="UP000050761">
    <property type="component" value="Unassembled WGS sequence"/>
</dbReference>
<name>A0A183FGL1_HELPZ</name>
<dbReference type="AlphaFoldDB" id="A0A183FGL1"/>
<accession>A0A183FGL1</accession>
<accession>A0A3P7WYU5</accession>
<organism evidence="2 3">
    <name type="scientific">Heligmosomoides polygyrus</name>
    <name type="common">Parasitic roundworm</name>
    <dbReference type="NCBI Taxonomy" id="6339"/>
    <lineage>
        <taxon>Eukaryota</taxon>
        <taxon>Metazoa</taxon>
        <taxon>Ecdysozoa</taxon>
        <taxon>Nematoda</taxon>
        <taxon>Chromadorea</taxon>
        <taxon>Rhabditida</taxon>
        <taxon>Rhabditina</taxon>
        <taxon>Rhabditomorpha</taxon>
        <taxon>Strongyloidea</taxon>
        <taxon>Heligmosomidae</taxon>
        <taxon>Heligmosomoides</taxon>
    </lineage>
</organism>
<keyword evidence="2" id="KW-1185">Reference proteome</keyword>
<dbReference type="SUPFAM" id="SSF50494">
    <property type="entry name" value="Trypsin-like serine proteases"/>
    <property type="match status" value="1"/>
</dbReference>
<evidence type="ECO:0000313" key="3">
    <source>
        <dbReference type="WBParaSite" id="HPBE_0000580601-mRNA-1"/>
    </source>
</evidence>
<reference evidence="3" key="2">
    <citation type="submission" date="2019-09" db="UniProtKB">
        <authorList>
            <consortium name="WormBaseParasite"/>
        </authorList>
    </citation>
    <scope>IDENTIFICATION</scope>
</reference>
<sequence length="180" mass="20312">MLLFQPVFYNYFNPCTFYGDIAVIELDRDINPSEGKPICMPGKDELLARNFSAVGYGIDRRRTGRPVRYLNVATMEPISGQPGYMDCSAALLQNMCLMSSASQERHRARLQYTLTLQTDTTGHNGRLSFSIPLLQKLATVTNEPPPKLRRRDFSLVFPAMSVSISAIQNKFFPLAKLEEI</sequence>
<dbReference type="Gene3D" id="2.40.10.10">
    <property type="entry name" value="Trypsin-like serine proteases"/>
    <property type="match status" value="1"/>
</dbReference>